<dbReference type="Pfam" id="PF01209">
    <property type="entry name" value="Ubie_methyltran"/>
    <property type="match status" value="1"/>
</dbReference>
<dbReference type="SUPFAM" id="SSF53335">
    <property type="entry name" value="S-adenosyl-L-methionine-dependent methyltransferases"/>
    <property type="match status" value="1"/>
</dbReference>
<dbReference type="STRING" id="361077.A0A152A187"/>
<keyword evidence="1" id="KW-0808">Transferase</keyword>
<reference evidence="1 2" key="1">
    <citation type="submission" date="2015-12" db="EMBL/GenBank/DDBJ databases">
        <title>Dictyostelia acquired genes for synthesis and detection of signals that induce cell-type specialization by lateral gene transfer from prokaryotes.</title>
        <authorList>
            <person name="Gloeckner G."/>
            <person name="Schaap P."/>
        </authorList>
    </citation>
    <scope>NUCLEOTIDE SEQUENCE [LARGE SCALE GENOMIC DNA]</scope>
    <source>
        <strain evidence="1 2">TK</strain>
    </source>
</reference>
<dbReference type="Proteomes" id="UP000076078">
    <property type="component" value="Unassembled WGS sequence"/>
</dbReference>
<keyword evidence="2" id="KW-1185">Reference proteome</keyword>
<dbReference type="PANTHER" id="PTHR43591:SF57">
    <property type="entry name" value="METHYLTRANSFERASE DOMAIN-CONTAINING PROTEIN-RELATED"/>
    <property type="match status" value="1"/>
</dbReference>
<dbReference type="AlphaFoldDB" id="A0A152A187"/>
<name>A0A152A187_TIELA</name>
<evidence type="ECO:0000313" key="2">
    <source>
        <dbReference type="Proteomes" id="UP000076078"/>
    </source>
</evidence>
<proteinExistence type="predicted"/>
<accession>A0A152A187</accession>
<sequence>MSYYLDKNYWDENAESYNNYVESTKFSLFYSIMAMEMTIGKEKPTLPIKLLDVATGTGPVAIAASKYISQFNPESSITAIDFSSKMIEQLDLNIKNQNINNIQTAVMDGLDLKLDDNTFDYGLSFFGLNLFSDRVQGMKEIHRVLKPGGQVMISTWTEDSFWNIGFRVILTEMGLDYKKYIPFSALRDPVLFESELLQAGFKDVRIVPIEKDIPLPNIPLEQTIKMFEKNPIMLNVMRDLNVEQQTQFVPGLIRVFFSMYPKDQSEKGFSLKSKVLLGFGNK</sequence>
<dbReference type="GO" id="GO:0008168">
    <property type="term" value="F:methyltransferase activity"/>
    <property type="evidence" value="ECO:0007669"/>
    <property type="project" value="UniProtKB-KW"/>
</dbReference>
<dbReference type="OMA" id="YSIMAME"/>
<dbReference type="OrthoDB" id="16220at2759"/>
<protein>
    <submittedName>
        <fullName evidence="1">Putative SAM dependent methyltransferase</fullName>
    </submittedName>
</protein>
<dbReference type="Gene3D" id="3.40.50.150">
    <property type="entry name" value="Vaccinia Virus protein VP39"/>
    <property type="match status" value="1"/>
</dbReference>
<organism evidence="1 2">
    <name type="scientific">Tieghemostelium lacteum</name>
    <name type="common">Slime mold</name>
    <name type="synonym">Dictyostelium lacteum</name>
    <dbReference type="NCBI Taxonomy" id="361077"/>
    <lineage>
        <taxon>Eukaryota</taxon>
        <taxon>Amoebozoa</taxon>
        <taxon>Evosea</taxon>
        <taxon>Eumycetozoa</taxon>
        <taxon>Dictyostelia</taxon>
        <taxon>Dictyosteliales</taxon>
        <taxon>Raperosteliaceae</taxon>
        <taxon>Tieghemostelium</taxon>
    </lineage>
</organism>
<dbReference type="CDD" id="cd02440">
    <property type="entry name" value="AdoMet_MTases"/>
    <property type="match status" value="1"/>
</dbReference>
<dbReference type="InterPro" id="IPR029063">
    <property type="entry name" value="SAM-dependent_MTases_sf"/>
</dbReference>
<comment type="caution">
    <text evidence="1">The sequence shown here is derived from an EMBL/GenBank/DDBJ whole genome shotgun (WGS) entry which is preliminary data.</text>
</comment>
<dbReference type="EMBL" id="LODT01000019">
    <property type="protein sequence ID" value="KYQ99979.1"/>
    <property type="molecule type" value="Genomic_DNA"/>
</dbReference>
<dbReference type="PANTHER" id="PTHR43591">
    <property type="entry name" value="METHYLTRANSFERASE"/>
    <property type="match status" value="1"/>
</dbReference>
<gene>
    <name evidence="1" type="ORF">DLAC_03568</name>
</gene>
<evidence type="ECO:0000313" key="1">
    <source>
        <dbReference type="EMBL" id="KYQ99979.1"/>
    </source>
</evidence>
<dbReference type="GO" id="GO:0032259">
    <property type="term" value="P:methylation"/>
    <property type="evidence" value="ECO:0007669"/>
    <property type="project" value="UniProtKB-KW"/>
</dbReference>
<dbReference type="InParanoid" id="A0A152A187"/>
<keyword evidence="1" id="KW-0489">Methyltransferase</keyword>